<reference evidence="1" key="1">
    <citation type="journal article" date="2023" name="Mol. Phylogenet. Evol.">
        <title>Genome-scale phylogeny and comparative genomics of the fungal order Sordariales.</title>
        <authorList>
            <person name="Hensen N."/>
            <person name="Bonometti L."/>
            <person name="Westerberg I."/>
            <person name="Brannstrom I.O."/>
            <person name="Guillou S."/>
            <person name="Cros-Aarteil S."/>
            <person name="Calhoun S."/>
            <person name="Haridas S."/>
            <person name="Kuo A."/>
            <person name="Mondo S."/>
            <person name="Pangilinan J."/>
            <person name="Riley R."/>
            <person name="LaButti K."/>
            <person name="Andreopoulos B."/>
            <person name="Lipzen A."/>
            <person name="Chen C."/>
            <person name="Yan M."/>
            <person name="Daum C."/>
            <person name="Ng V."/>
            <person name="Clum A."/>
            <person name="Steindorff A."/>
            <person name="Ohm R.A."/>
            <person name="Martin F."/>
            <person name="Silar P."/>
            <person name="Natvig D.O."/>
            <person name="Lalanne C."/>
            <person name="Gautier V."/>
            <person name="Ament-Velasquez S.L."/>
            <person name="Kruys A."/>
            <person name="Hutchinson M.I."/>
            <person name="Powell A.J."/>
            <person name="Barry K."/>
            <person name="Miller A.N."/>
            <person name="Grigoriev I.V."/>
            <person name="Debuchy R."/>
            <person name="Gladieux P."/>
            <person name="Hiltunen Thoren M."/>
            <person name="Johannesson H."/>
        </authorList>
    </citation>
    <scope>NUCLEOTIDE SEQUENCE</scope>
    <source>
        <strain evidence="1">SMH4131-1</strain>
    </source>
</reference>
<organism evidence="1 2">
    <name type="scientific">Cercophora scortea</name>
    <dbReference type="NCBI Taxonomy" id="314031"/>
    <lineage>
        <taxon>Eukaryota</taxon>
        <taxon>Fungi</taxon>
        <taxon>Dikarya</taxon>
        <taxon>Ascomycota</taxon>
        <taxon>Pezizomycotina</taxon>
        <taxon>Sordariomycetes</taxon>
        <taxon>Sordariomycetidae</taxon>
        <taxon>Sordariales</taxon>
        <taxon>Lasiosphaeriaceae</taxon>
        <taxon>Cercophora</taxon>
    </lineage>
</organism>
<comment type="caution">
    <text evidence="1">The sequence shown here is derived from an EMBL/GenBank/DDBJ whole genome shotgun (WGS) entry which is preliminary data.</text>
</comment>
<gene>
    <name evidence="1" type="ORF">B0T19DRAFT_104602</name>
</gene>
<evidence type="ECO:0000313" key="1">
    <source>
        <dbReference type="EMBL" id="KAK3332490.1"/>
    </source>
</evidence>
<sequence>MESRQSRLRELGRLTWKASVKRRLVPKQHATCTCLVLQRCTRGQVHMESGTWKPLLPDPDFPASVHLSRKRKRLAVHGITVAIHADCGWIGAVAARSGPTDPSLRSLYCKLATVNFIRDLQFNGRLKFAMSNACPTCCAQDSKDGSHSSETIYHRQAYL</sequence>
<protein>
    <submittedName>
        <fullName evidence="1">Uncharacterized protein</fullName>
    </submittedName>
</protein>
<reference evidence="1" key="2">
    <citation type="submission" date="2023-06" db="EMBL/GenBank/DDBJ databases">
        <authorList>
            <consortium name="Lawrence Berkeley National Laboratory"/>
            <person name="Haridas S."/>
            <person name="Hensen N."/>
            <person name="Bonometti L."/>
            <person name="Westerberg I."/>
            <person name="Brannstrom I.O."/>
            <person name="Guillou S."/>
            <person name="Cros-Aarteil S."/>
            <person name="Calhoun S."/>
            <person name="Kuo A."/>
            <person name="Mondo S."/>
            <person name="Pangilinan J."/>
            <person name="Riley R."/>
            <person name="Labutti K."/>
            <person name="Andreopoulos B."/>
            <person name="Lipzen A."/>
            <person name="Chen C."/>
            <person name="Yanf M."/>
            <person name="Daum C."/>
            <person name="Ng V."/>
            <person name="Clum A."/>
            <person name="Steindorff A."/>
            <person name="Ohm R."/>
            <person name="Martin F."/>
            <person name="Silar P."/>
            <person name="Natvig D."/>
            <person name="Lalanne C."/>
            <person name="Gautier V."/>
            <person name="Ament-Velasquez S.L."/>
            <person name="Kruys A."/>
            <person name="Hutchinson M.I."/>
            <person name="Powell A.J."/>
            <person name="Barry K."/>
            <person name="Miller A.N."/>
            <person name="Grigoriev I.V."/>
            <person name="Debuchy R."/>
            <person name="Gladieux P."/>
            <person name="Thoren M.H."/>
            <person name="Johannesson H."/>
        </authorList>
    </citation>
    <scope>NUCLEOTIDE SEQUENCE</scope>
    <source>
        <strain evidence="1">SMH4131-1</strain>
    </source>
</reference>
<evidence type="ECO:0000313" key="2">
    <source>
        <dbReference type="Proteomes" id="UP001286456"/>
    </source>
</evidence>
<dbReference type="AlphaFoldDB" id="A0AAE0IWS3"/>
<proteinExistence type="predicted"/>
<dbReference type="Proteomes" id="UP001286456">
    <property type="component" value="Unassembled WGS sequence"/>
</dbReference>
<keyword evidence="2" id="KW-1185">Reference proteome</keyword>
<name>A0AAE0IWS3_9PEZI</name>
<accession>A0AAE0IWS3</accession>
<dbReference type="EMBL" id="JAUEPO010000002">
    <property type="protein sequence ID" value="KAK3332490.1"/>
    <property type="molecule type" value="Genomic_DNA"/>
</dbReference>